<dbReference type="GO" id="GO:0008360">
    <property type="term" value="P:regulation of cell shape"/>
    <property type="evidence" value="ECO:0007669"/>
    <property type="project" value="UniProtKB-KW"/>
</dbReference>
<name>A0A0G0JCA9_9BACT</name>
<dbReference type="EMBL" id="LBTH01000060">
    <property type="protein sequence ID" value="KKQ34419.1"/>
    <property type="molecule type" value="Genomic_DNA"/>
</dbReference>
<reference evidence="7" key="1">
    <citation type="journal article" date="2015" name="Nature">
        <title>rRNA introns, odd ribosomes, and small enigmatic genomes across a large radiation of phyla.</title>
        <authorList>
            <person name="Brown C.T."/>
            <person name="Hug L.A."/>
            <person name="Thomas B.C."/>
            <person name="Sharon I."/>
            <person name="Castelle C.J."/>
            <person name="Singh A."/>
            <person name="Wilkins M.J."/>
            <person name="Williams K.H."/>
            <person name="Banfield J.F."/>
        </authorList>
    </citation>
    <scope>NUCLEOTIDE SEQUENCE [LARGE SCALE GENOMIC DNA]</scope>
</reference>
<keyword evidence="2" id="KW-0808">Transferase</keyword>
<dbReference type="InterPro" id="IPR003447">
    <property type="entry name" value="FEMABX"/>
</dbReference>
<dbReference type="PANTHER" id="PTHR36174:SF1">
    <property type="entry name" value="LIPID II:GLYCINE GLYCYLTRANSFERASE"/>
    <property type="match status" value="1"/>
</dbReference>
<comment type="similarity">
    <text evidence="1">Belongs to the FemABX family.</text>
</comment>
<keyword evidence="6" id="KW-0961">Cell wall biogenesis/degradation</keyword>
<evidence type="ECO:0000256" key="1">
    <source>
        <dbReference type="ARBA" id="ARBA00009943"/>
    </source>
</evidence>
<protein>
    <recommendedName>
        <fullName evidence="9">Methicillin resistance protein</fullName>
    </recommendedName>
</protein>
<evidence type="ECO:0000313" key="8">
    <source>
        <dbReference type="Proteomes" id="UP000034852"/>
    </source>
</evidence>
<organism evidence="7 8">
    <name type="scientific">candidate division WS6 bacterium GW2011_GWA2_37_6</name>
    <dbReference type="NCBI Taxonomy" id="1619087"/>
    <lineage>
        <taxon>Bacteria</taxon>
        <taxon>Candidatus Dojkabacteria</taxon>
    </lineage>
</organism>
<dbReference type="SUPFAM" id="SSF55729">
    <property type="entry name" value="Acyl-CoA N-acyltransferases (Nat)"/>
    <property type="match status" value="1"/>
</dbReference>
<evidence type="ECO:0008006" key="9">
    <source>
        <dbReference type="Google" id="ProtNLM"/>
    </source>
</evidence>
<evidence type="ECO:0000256" key="6">
    <source>
        <dbReference type="ARBA" id="ARBA00023316"/>
    </source>
</evidence>
<dbReference type="Gene3D" id="3.40.630.30">
    <property type="match status" value="1"/>
</dbReference>
<dbReference type="PANTHER" id="PTHR36174">
    <property type="entry name" value="LIPID II:GLYCINE GLYCYLTRANSFERASE"/>
    <property type="match status" value="1"/>
</dbReference>
<accession>A0A0G0JCA9</accession>
<evidence type="ECO:0000313" key="7">
    <source>
        <dbReference type="EMBL" id="KKQ34419.1"/>
    </source>
</evidence>
<dbReference type="Proteomes" id="UP000034852">
    <property type="component" value="Unassembled WGS sequence"/>
</dbReference>
<sequence length="126" mass="14572">EADGEKEDVAAYFLAYTKNEAFELYGGVTDSGKPLRAGHLLKWECIKDAKASGLKLYDQWGVARFLGNDFDKNDELYYITEFKSSFGGKYKEFLQQQTIVFDKMSCRIYNFLQKVNKLKLKLLKKV</sequence>
<evidence type="ECO:0000256" key="4">
    <source>
        <dbReference type="ARBA" id="ARBA00022984"/>
    </source>
</evidence>
<dbReference type="GO" id="GO:0016755">
    <property type="term" value="F:aminoacyltransferase activity"/>
    <property type="evidence" value="ECO:0007669"/>
    <property type="project" value="InterPro"/>
</dbReference>
<dbReference type="Pfam" id="PF02388">
    <property type="entry name" value="FemAB"/>
    <property type="match status" value="1"/>
</dbReference>
<keyword evidence="4" id="KW-0573">Peptidoglycan synthesis</keyword>
<feature type="non-terminal residue" evidence="7">
    <location>
        <position position="1"/>
    </location>
</feature>
<proteinExistence type="inferred from homology"/>
<keyword evidence="5" id="KW-0012">Acyltransferase</keyword>
<dbReference type="GO" id="GO:0009252">
    <property type="term" value="P:peptidoglycan biosynthetic process"/>
    <property type="evidence" value="ECO:0007669"/>
    <property type="project" value="UniProtKB-KW"/>
</dbReference>
<evidence type="ECO:0000256" key="2">
    <source>
        <dbReference type="ARBA" id="ARBA00022679"/>
    </source>
</evidence>
<evidence type="ECO:0000256" key="5">
    <source>
        <dbReference type="ARBA" id="ARBA00023315"/>
    </source>
</evidence>
<dbReference type="InterPro" id="IPR016181">
    <property type="entry name" value="Acyl_CoA_acyltransferase"/>
</dbReference>
<comment type="caution">
    <text evidence="7">The sequence shown here is derived from an EMBL/GenBank/DDBJ whole genome shotgun (WGS) entry which is preliminary data.</text>
</comment>
<dbReference type="PROSITE" id="PS51191">
    <property type="entry name" value="FEMABX"/>
    <property type="match status" value="1"/>
</dbReference>
<gene>
    <name evidence="7" type="ORF">US52_C0060G0008</name>
</gene>
<evidence type="ECO:0000256" key="3">
    <source>
        <dbReference type="ARBA" id="ARBA00022960"/>
    </source>
</evidence>
<keyword evidence="3" id="KW-0133">Cell shape</keyword>
<dbReference type="GO" id="GO:0071555">
    <property type="term" value="P:cell wall organization"/>
    <property type="evidence" value="ECO:0007669"/>
    <property type="project" value="UniProtKB-KW"/>
</dbReference>
<dbReference type="InterPro" id="IPR050644">
    <property type="entry name" value="PG_Glycine_Bridge_Synth"/>
</dbReference>
<dbReference type="AlphaFoldDB" id="A0A0G0JCA9"/>